<protein>
    <submittedName>
        <fullName evidence="1">Uncharacterized protein</fullName>
    </submittedName>
</protein>
<sequence length="179" mass="19802">MARILPETIYMTSTPYPVSFKLPPNSTLFVNSLSTGSSTSFSNPGNSESEQVLLIDQTTGQDSLYCILVSNGSNENFVSNVINPSSYTTEYTKLKDMIKELDAVIEDRVKGGGVTTLTINNKTLVSESLDSLESMRSRYIKRANTLWGLMTGTQNSNSKPIKSITVLRDPNYPNRWGTR</sequence>
<evidence type="ECO:0000313" key="1">
    <source>
        <dbReference type="EMBL" id="RDR28190.1"/>
    </source>
</evidence>
<name>A0A370V9X3_9ESCH</name>
<dbReference type="RefSeq" id="WP_115439756.1">
    <property type="nucleotide sequence ID" value="NZ_QONN01000073.1"/>
</dbReference>
<comment type="caution">
    <text evidence="1">The sequence shown here is derived from an EMBL/GenBank/DDBJ whole genome shotgun (WGS) entry which is preliminary data.</text>
</comment>
<proteinExistence type="predicted"/>
<dbReference type="Proteomes" id="UP000254454">
    <property type="component" value="Unassembled WGS sequence"/>
</dbReference>
<accession>A0A370V9X3</accession>
<dbReference type="AlphaFoldDB" id="A0A370V9X3"/>
<organism evidence="1 2">
    <name type="scientific">Escherichia marmotae</name>
    <dbReference type="NCBI Taxonomy" id="1499973"/>
    <lineage>
        <taxon>Bacteria</taxon>
        <taxon>Pseudomonadati</taxon>
        <taxon>Pseudomonadota</taxon>
        <taxon>Gammaproteobacteria</taxon>
        <taxon>Enterobacterales</taxon>
        <taxon>Enterobacteriaceae</taxon>
        <taxon>Escherichia</taxon>
    </lineage>
</organism>
<reference evidence="1 2" key="1">
    <citation type="submission" date="2018-06" db="EMBL/GenBank/DDBJ databases">
        <title>Recombination Drives Gene Content and Phenotype Evolution in Wild Type E. coli Strains.</title>
        <authorList>
            <person name="Field C.M."/>
            <person name="Silander O.K."/>
            <person name="Van Nimwegen E."/>
        </authorList>
    </citation>
    <scope>NUCLEOTIDE SEQUENCE [LARGE SCALE GENOMIC DNA]</scope>
    <source>
        <strain evidence="1 2">SC344</strain>
    </source>
</reference>
<dbReference type="EMBL" id="QONO01000061">
    <property type="protein sequence ID" value="RDR28190.1"/>
    <property type="molecule type" value="Genomic_DNA"/>
</dbReference>
<evidence type="ECO:0000313" key="2">
    <source>
        <dbReference type="Proteomes" id="UP000254454"/>
    </source>
</evidence>
<gene>
    <name evidence="1" type="ORF">C4A13_04570</name>
</gene>